<dbReference type="AlphaFoldDB" id="A0AAN7B9H8"/>
<evidence type="ECO:0000313" key="3">
    <source>
        <dbReference type="Proteomes" id="UP001301769"/>
    </source>
</evidence>
<reference evidence="2" key="1">
    <citation type="journal article" date="2023" name="Mol. Phylogenet. Evol.">
        <title>Genome-scale phylogeny and comparative genomics of the fungal order Sordariales.</title>
        <authorList>
            <person name="Hensen N."/>
            <person name="Bonometti L."/>
            <person name="Westerberg I."/>
            <person name="Brannstrom I.O."/>
            <person name="Guillou S."/>
            <person name="Cros-Aarteil S."/>
            <person name="Calhoun S."/>
            <person name="Haridas S."/>
            <person name="Kuo A."/>
            <person name="Mondo S."/>
            <person name="Pangilinan J."/>
            <person name="Riley R."/>
            <person name="LaButti K."/>
            <person name="Andreopoulos B."/>
            <person name="Lipzen A."/>
            <person name="Chen C."/>
            <person name="Yan M."/>
            <person name="Daum C."/>
            <person name="Ng V."/>
            <person name="Clum A."/>
            <person name="Steindorff A."/>
            <person name="Ohm R.A."/>
            <person name="Martin F."/>
            <person name="Silar P."/>
            <person name="Natvig D.O."/>
            <person name="Lalanne C."/>
            <person name="Gautier V."/>
            <person name="Ament-Velasquez S.L."/>
            <person name="Kruys A."/>
            <person name="Hutchinson M.I."/>
            <person name="Powell A.J."/>
            <person name="Barry K."/>
            <person name="Miller A.N."/>
            <person name="Grigoriev I.V."/>
            <person name="Debuchy R."/>
            <person name="Gladieux P."/>
            <person name="Hiltunen Thoren M."/>
            <person name="Johannesson H."/>
        </authorList>
    </citation>
    <scope>NUCLEOTIDE SEQUENCE</scope>
    <source>
        <strain evidence="2">PSN293</strain>
    </source>
</reference>
<name>A0AAN7B9H8_9PEZI</name>
<comment type="caution">
    <text evidence="2">The sequence shown here is derived from an EMBL/GenBank/DDBJ whole genome shotgun (WGS) entry which is preliminary data.</text>
</comment>
<accession>A0AAN7B9H8</accession>
<gene>
    <name evidence="2" type="ORF">QBC37DRAFT_457968</name>
</gene>
<reference evidence="2" key="2">
    <citation type="submission" date="2023-05" db="EMBL/GenBank/DDBJ databases">
        <authorList>
            <consortium name="Lawrence Berkeley National Laboratory"/>
            <person name="Steindorff A."/>
            <person name="Hensen N."/>
            <person name="Bonometti L."/>
            <person name="Westerberg I."/>
            <person name="Brannstrom I.O."/>
            <person name="Guillou S."/>
            <person name="Cros-Aarteil S."/>
            <person name="Calhoun S."/>
            <person name="Haridas S."/>
            <person name="Kuo A."/>
            <person name="Mondo S."/>
            <person name="Pangilinan J."/>
            <person name="Riley R."/>
            <person name="Labutti K."/>
            <person name="Andreopoulos B."/>
            <person name="Lipzen A."/>
            <person name="Chen C."/>
            <person name="Yanf M."/>
            <person name="Daum C."/>
            <person name="Ng V."/>
            <person name="Clum A."/>
            <person name="Ohm R."/>
            <person name="Martin F."/>
            <person name="Silar P."/>
            <person name="Natvig D."/>
            <person name="Lalanne C."/>
            <person name="Gautier V."/>
            <person name="Ament-Velasquez S.L."/>
            <person name="Kruys A."/>
            <person name="Hutchinson M.I."/>
            <person name="Powell A.J."/>
            <person name="Barry K."/>
            <person name="Miller A.N."/>
            <person name="Grigoriev I.V."/>
            <person name="Debuchy R."/>
            <person name="Gladieux P."/>
            <person name="Thoren M.H."/>
            <person name="Johannesson H."/>
        </authorList>
    </citation>
    <scope>NUCLEOTIDE SEQUENCE</scope>
    <source>
        <strain evidence="2">PSN293</strain>
    </source>
</reference>
<dbReference type="Gene3D" id="2.60.120.260">
    <property type="entry name" value="Galactose-binding domain-like"/>
    <property type="match status" value="1"/>
</dbReference>
<protein>
    <recommendedName>
        <fullName evidence="4">CBM-cenC domain-containing protein</fullName>
    </recommendedName>
</protein>
<evidence type="ECO:0000313" key="2">
    <source>
        <dbReference type="EMBL" id="KAK4215798.1"/>
    </source>
</evidence>
<sequence length="462" mass="49444">MHVTSALLGGLLLLNGVTACRKSEKSRQVKFMPRATGRVCQDKLYRCFTQSPSLAQEYCTSSLGLPSTTTTVTVTPSPVPTTQEEVVTVTSTVKPGPIIRKRIASSLSAPQQLGCAPESTTRTWPASRWTSACSSIGVTSLTLTETTTLEPATVPTVVTVTTTVVTTPLTTMTSCPPSPTYNGQPALCYTTSGLPVQCEQLGTSAIFSRSVSLSATQCSQALARYGMTLGAGARACFPTSWAYAPAATAASSTRSAIYSCLNQPQNSLLCQSDSECATATFPVNQVPATPFPGPTPAIGENILEPIGTFESYQTLDAFYADWAVSGTGWPNHLSIALSQTRSHSGRRSVMIRYLDTSGGGADLKAFQGRNIPVVPGRTYEFKVWFQHTISAQTNGIYLYAYPGNVRLNEVLGPNRPVNEWREARVVFTATTSWVQLVFNFGGNVGGGVCDLYLDDVTFKRLD</sequence>
<proteinExistence type="predicted"/>
<feature type="chain" id="PRO_5042843500" description="CBM-cenC domain-containing protein" evidence="1">
    <location>
        <begin position="20"/>
        <end position="462"/>
    </location>
</feature>
<dbReference type="SUPFAM" id="SSF49785">
    <property type="entry name" value="Galactose-binding domain-like"/>
    <property type="match status" value="1"/>
</dbReference>
<dbReference type="Proteomes" id="UP001301769">
    <property type="component" value="Unassembled WGS sequence"/>
</dbReference>
<feature type="signal peptide" evidence="1">
    <location>
        <begin position="1"/>
        <end position="19"/>
    </location>
</feature>
<keyword evidence="3" id="KW-1185">Reference proteome</keyword>
<evidence type="ECO:0008006" key="4">
    <source>
        <dbReference type="Google" id="ProtNLM"/>
    </source>
</evidence>
<dbReference type="EMBL" id="MU858076">
    <property type="protein sequence ID" value="KAK4215798.1"/>
    <property type="molecule type" value="Genomic_DNA"/>
</dbReference>
<evidence type="ECO:0000256" key="1">
    <source>
        <dbReference type="SAM" id="SignalP"/>
    </source>
</evidence>
<dbReference type="InterPro" id="IPR008979">
    <property type="entry name" value="Galactose-bd-like_sf"/>
</dbReference>
<keyword evidence="1" id="KW-0732">Signal</keyword>
<organism evidence="2 3">
    <name type="scientific">Rhypophila decipiens</name>
    <dbReference type="NCBI Taxonomy" id="261697"/>
    <lineage>
        <taxon>Eukaryota</taxon>
        <taxon>Fungi</taxon>
        <taxon>Dikarya</taxon>
        <taxon>Ascomycota</taxon>
        <taxon>Pezizomycotina</taxon>
        <taxon>Sordariomycetes</taxon>
        <taxon>Sordariomycetidae</taxon>
        <taxon>Sordariales</taxon>
        <taxon>Naviculisporaceae</taxon>
        <taxon>Rhypophila</taxon>
    </lineage>
</organism>